<dbReference type="RefSeq" id="WP_150203175.1">
    <property type="nucleotide sequence ID" value="NZ_CP043939.1"/>
</dbReference>
<organism evidence="3 4">
    <name type="scientific">Paucilactobacillus nenjiangensis</name>
    <dbReference type="NCBI Taxonomy" id="1296540"/>
    <lineage>
        <taxon>Bacteria</taxon>
        <taxon>Bacillati</taxon>
        <taxon>Bacillota</taxon>
        <taxon>Bacilli</taxon>
        <taxon>Lactobacillales</taxon>
        <taxon>Lactobacillaceae</taxon>
        <taxon>Paucilactobacillus</taxon>
    </lineage>
</organism>
<feature type="region of interest" description="Disordered" evidence="1">
    <location>
        <begin position="1"/>
        <end position="38"/>
    </location>
</feature>
<accession>A0A5P1X1K1</accession>
<protein>
    <recommendedName>
        <fullName evidence="2">DUF6287 domain-containing protein</fullName>
    </recommendedName>
</protein>
<dbReference type="AlphaFoldDB" id="A0A5P1X1K1"/>
<gene>
    <name evidence="3" type="ORF">F0161_00800</name>
</gene>
<dbReference type="InterPro" id="IPR046254">
    <property type="entry name" value="DUF6287"/>
</dbReference>
<feature type="domain" description="DUF6287" evidence="2">
    <location>
        <begin position="39"/>
        <end position="70"/>
    </location>
</feature>
<dbReference type="Pfam" id="PF19804">
    <property type="entry name" value="DUF6287"/>
    <property type="match status" value="1"/>
</dbReference>
<dbReference type="OrthoDB" id="2327946at2"/>
<evidence type="ECO:0000313" key="3">
    <source>
        <dbReference type="EMBL" id="QER66549.1"/>
    </source>
</evidence>
<sequence length="166" mass="17329">MTNFEKIVDGKTPTYRSSSSADSEFSGSDSSQTKVSSSGLSLTEIAANNFSSLVGTWKNDNGETIEVTNQTMDKPAGTNWALSKGAVLANSKSSEYPDVIGGGNMIGDYMQGAYGTFDPQSMSMSPIAIVPAGVKATAADDSDSSRDRLISGGGQGGYATEAYYRE</sequence>
<reference evidence="3 4" key="1">
    <citation type="submission" date="2019-09" db="EMBL/GenBank/DDBJ databases">
        <title>Complete Genome Sequence of Lactobacillus nenjiangensis SH-Y15, isolated from sauerkraut.</title>
        <authorList>
            <person name="Yang H."/>
        </authorList>
    </citation>
    <scope>NUCLEOTIDE SEQUENCE [LARGE SCALE GENOMIC DNA]</scope>
    <source>
        <strain evidence="3 4">SH-Y15</strain>
    </source>
</reference>
<dbReference type="EMBL" id="CP043939">
    <property type="protein sequence ID" value="QER66549.1"/>
    <property type="molecule type" value="Genomic_DNA"/>
</dbReference>
<evidence type="ECO:0000256" key="1">
    <source>
        <dbReference type="SAM" id="MobiDB-lite"/>
    </source>
</evidence>
<evidence type="ECO:0000259" key="2">
    <source>
        <dbReference type="Pfam" id="PF19804"/>
    </source>
</evidence>
<feature type="compositionally biased region" description="Low complexity" evidence="1">
    <location>
        <begin position="17"/>
        <end position="31"/>
    </location>
</feature>
<keyword evidence="4" id="KW-1185">Reference proteome</keyword>
<feature type="region of interest" description="Disordered" evidence="1">
    <location>
        <begin position="137"/>
        <end position="166"/>
    </location>
</feature>
<evidence type="ECO:0000313" key="4">
    <source>
        <dbReference type="Proteomes" id="UP000325295"/>
    </source>
</evidence>
<dbReference type="KEGG" id="lnn:F0161_00800"/>
<dbReference type="Proteomes" id="UP000325295">
    <property type="component" value="Chromosome"/>
</dbReference>
<name>A0A5P1X1K1_9LACO</name>
<proteinExistence type="predicted"/>